<dbReference type="AlphaFoldDB" id="A0A9X1HU37"/>
<dbReference type="EMBL" id="JAIXNE010000005">
    <property type="protein sequence ID" value="MCA6077976.1"/>
    <property type="molecule type" value="Genomic_DNA"/>
</dbReference>
<accession>A0A9X1HU37</accession>
<reference evidence="1" key="1">
    <citation type="submission" date="2021-09" db="EMBL/GenBank/DDBJ databases">
        <title>Fulvivirga sp. isolated from coastal sediment.</title>
        <authorList>
            <person name="Yu H."/>
        </authorList>
    </citation>
    <scope>NUCLEOTIDE SEQUENCE</scope>
    <source>
        <strain evidence="1">1062</strain>
    </source>
</reference>
<dbReference type="RefSeq" id="WP_225698838.1">
    <property type="nucleotide sequence ID" value="NZ_JAIXNE010000005.1"/>
</dbReference>
<proteinExistence type="predicted"/>
<evidence type="ECO:0000313" key="1">
    <source>
        <dbReference type="EMBL" id="MCA6077976.1"/>
    </source>
</evidence>
<protein>
    <recommendedName>
        <fullName evidence="3">SMP-30/Gluconolactonase/LRE-like region domain-containing protein</fullName>
    </recommendedName>
</protein>
<dbReference type="SUPFAM" id="SSF63829">
    <property type="entry name" value="Calcium-dependent phosphotriesterase"/>
    <property type="match status" value="1"/>
</dbReference>
<name>A0A9X1HU37_9BACT</name>
<evidence type="ECO:0000313" key="2">
    <source>
        <dbReference type="Proteomes" id="UP001139409"/>
    </source>
</evidence>
<evidence type="ECO:0008006" key="3">
    <source>
        <dbReference type="Google" id="ProtNLM"/>
    </source>
</evidence>
<sequence length="255" mass="29577">MIRYGWIFIFLLSFLNLRAQDVLLDNIQSASLDNKGNLYVGDQKGNLYQYLPTGERSDLLYAPPRPSGLTLIDASNPLRIFAYYQDLQEYVILDRFLTESARYSLTDFTTFSGLCAPSQNNQIWLVDLQSFALKKIDPLRNIEQISVPLEQVLDPDSYEITHLQEYQNLVFMSDKYRGVYIFDNLGNLMIQIPVRNVSHFSFSGDDILMATSSKELIRYNLYEGTEQKITLTYPVLMYFESAKQYFINSGEIRIR</sequence>
<comment type="caution">
    <text evidence="1">The sequence shown here is derived from an EMBL/GenBank/DDBJ whole genome shotgun (WGS) entry which is preliminary data.</text>
</comment>
<gene>
    <name evidence="1" type="ORF">LDX50_24080</name>
</gene>
<dbReference type="Proteomes" id="UP001139409">
    <property type="component" value="Unassembled WGS sequence"/>
</dbReference>
<keyword evidence="2" id="KW-1185">Reference proteome</keyword>
<organism evidence="1 2">
    <name type="scientific">Fulvivirga sedimenti</name>
    <dbReference type="NCBI Taxonomy" id="2879465"/>
    <lineage>
        <taxon>Bacteria</taxon>
        <taxon>Pseudomonadati</taxon>
        <taxon>Bacteroidota</taxon>
        <taxon>Cytophagia</taxon>
        <taxon>Cytophagales</taxon>
        <taxon>Fulvivirgaceae</taxon>
        <taxon>Fulvivirga</taxon>
    </lineage>
</organism>